<dbReference type="SUPFAM" id="SSF54518">
    <property type="entry name" value="Tubby C-terminal domain-like"/>
    <property type="match status" value="1"/>
</dbReference>
<dbReference type="EMBL" id="CP014167">
    <property type="protein sequence ID" value="ANS74193.1"/>
    <property type="molecule type" value="Genomic_DNA"/>
</dbReference>
<dbReference type="AlphaFoldDB" id="A0A1B1MYE5"/>
<organism evidence="1 2">
    <name type="scientific">Paenibacillus yonginensis</name>
    <dbReference type="NCBI Taxonomy" id="1462996"/>
    <lineage>
        <taxon>Bacteria</taxon>
        <taxon>Bacillati</taxon>
        <taxon>Bacillota</taxon>
        <taxon>Bacilli</taxon>
        <taxon>Bacillales</taxon>
        <taxon>Paenibacillaceae</taxon>
        <taxon>Paenibacillus</taxon>
    </lineage>
</organism>
<gene>
    <name evidence="1" type="ORF">AWM70_06025</name>
</gene>
<sequence length="191" mass="22057">MNPQFIRNKYVIRKKVFSLLGTKYHIYDENEQLILYSEMKAFKFKEDIGLYKDDTMAEELLRIRARGVVDFSATYDVTDSVTGERIGSLRRRGFKSILKDEWIILAPDDSETGRIKEDNSFLALLRRFIHILPQSYHVEIDGQKAHAYTQNINPLVTKVHCDFTAVNPQRFDPRLGLAAGILLCSIEGKQD</sequence>
<dbReference type="OrthoDB" id="572274at2"/>
<evidence type="ECO:0000313" key="1">
    <source>
        <dbReference type="EMBL" id="ANS74193.1"/>
    </source>
</evidence>
<dbReference type="InterPro" id="IPR025659">
    <property type="entry name" value="Tubby-like_C"/>
</dbReference>
<evidence type="ECO:0008006" key="3">
    <source>
        <dbReference type="Google" id="ProtNLM"/>
    </source>
</evidence>
<dbReference type="KEGG" id="pyg:AWM70_06025"/>
<reference evidence="1 2" key="1">
    <citation type="submission" date="2016-01" db="EMBL/GenBank/DDBJ databases">
        <title>Complete Genome Sequence of Paenibacillus yonginensis DCY84, a novel Plant Growth-Promoting Bacteria with Elicitation of Induced Systemic Resistance.</title>
        <authorList>
            <person name="Kim Y.J."/>
            <person name="Yang D.C."/>
            <person name="Sukweenadhi J."/>
        </authorList>
    </citation>
    <scope>NUCLEOTIDE SEQUENCE [LARGE SCALE GENOMIC DNA]</scope>
    <source>
        <strain evidence="1 2">DCY84</strain>
    </source>
</reference>
<name>A0A1B1MYE5_9BACL</name>
<dbReference type="Proteomes" id="UP000092573">
    <property type="component" value="Chromosome"/>
</dbReference>
<protein>
    <recommendedName>
        <fullName evidence="3">LURP-one-related family protein</fullName>
    </recommendedName>
</protein>
<evidence type="ECO:0000313" key="2">
    <source>
        <dbReference type="Proteomes" id="UP000092573"/>
    </source>
</evidence>
<accession>A0A1B1MYE5</accession>
<dbReference type="Pfam" id="PF04525">
    <property type="entry name" value="LOR"/>
    <property type="match status" value="1"/>
</dbReference>
<proteinExistence type="predicted"/>
<dbReference type="RefSeq" id="WP_068694789.1">
    <property type="nucleotide sequence ID" value="NZ_CP014167.1"/>
</dbReference>
<dbReference type="InterPro" id="IPR007612">
    <property type="entry name" value="LOR"/>
</dbReference>
<dbReference type="STRING" id="1462996.AWM70_06025"/>
<keyword evidence="2" id="KW-1185">Reference proteome</keyword>